<dbReference type="Gene3D" id="2.70.70.10">
    <property type="entry name" value="Glucose Permease (Domain IIA)"/>
    <property type="match status" value="1"/>
</dbReference>
<evidence type="ECO:0000313" key="3">
    <source>
        <dbReference type="Proteomes" id="UP000003586"/>
    </source>
</evidence>
<dbReference type="InterPro" id="IPR011055">
    <property type="entry name" value="Dup_hybrid_motif"/>
</dbReference>
<dbReference type="Pfam" id="PF01551">
    <property type="entry name" value="Peptidase_M23"/>
    <property type="match status" value="1"/>
</dbReference>
<gene>
    <name evidence="2" type="ORF">NIASO_19680</name>
</gene>
<dbReference type="InterPro" id="IPR050570">
    <property type="entry name" value="Cell_wall_metabolism_enzyme"/>
</dbReference>
<dbReference type="eggNOG" id="COG0741">
    <property type="taxonomic scope" value="Bacteria"/>
</dbReference>
<name>W0F8B5_9BACT</name>
<dbReference type="GO" id="GO:0004222">
    <property type="term" value="F:metalloendopeptidase activity"/>
    <property type="evidence" value="ECO:0007669"/>
    <property type="project" value="TreeGrafter"/>
</dbReference>
<dbReference type="STRING" id="929713.NIASO_19680"/>
<feature type="domain" description="M23ase beta-sheet core" evidence="1">
    <location>
        <begin position="598"/>
        <end position="690"/>
    </location>
</feature>
<dbReference type="OrthoDB" id="1183903at2"/>
<dbReference type="EMBL" id="CP007035">
    <property type="protein sequence ID" value="AHF18063.1"/>
    <property type="molecule type" value="Genomic_DNA"/>
</dbReference>
<evidence type="ECO:0000313" key="2">
    <source>
        <dbReference type="EMBL" id="AHF18063.1"/>
    </source>
</evidence>
<sequence length="748" mass="84394">MNIIGKPFKYHPMSTKTGVAGISGNHHPRIGDKTSFDITGWYPDTPAHLRHEKNITWELFKRRDDGHYTTTGIKKKGESFFIFGQTALGHQYRVEGYLTQPEGRAPMAMDVVPVDTNTPHFTGIEIYDAAGNRVKGPLQYGMKVKIVVLSVGMPGKNIKISLWEDTGPNWPKLPHYAEGVKATINKNGVAKAEFVLKPDFKKLTAAADQLHAYYITVEYWSSPDKKAFLASDHINLINPDFRKYDLFERPKPVKTALPLKTQQQVKDHLPTPALKATDWTESPLFIAGSAFRQWTVAKGSQKYMVGGKETASKNTKCLCEEYDLIWGDKVSCGFRKKVVEISKEIWPNDYRNMANNLMACMALETGGTFNPHDSNKNGYFGLIGFGDGSVMDIGTTRENIMTIDGISQLNWVKKRLQYVQKYLMNNGKGGVLRDFTDLYLAVIYPTKSGLLQNEDAKTKIIFDASIDKKHMLEYRQNPTFMKEQGEYNNKQEVTFKRRGKDGELKDVTEVLRGYAEETKGKTYRWEITATVESWHENGKNNKINVFSCKEQEQDSKSSQCPTDCSQCFDYADVWNNPEISDDNGGKNNNRFGFNSSRGHKGIDILSGPMYKTVHSLMCGEVVSVVDTFKTNEYKEHSLGNTLMIKSKDKNGKEVFILYCHLDKIYVKKAQKVKHGQAIALSGSTGNASYAGLANGKPEHGINNKYWHCHIEAATKGEGYNNFYSLGSFRIKAEDYMKTKFDKNGNAIK</sequence>
<dbReference type="KEGG" id="nso:NIASO_19680"/>
<dbReference type="eggNOG" id="COG0739">
    <property type="taxonomic scope" value="Bacteria"/>
</dbReference>
<reference evidence="2 3" key="1">
    <citation type="submission" date="2013-12" db="EMBL/GenBank/DDBJ databases">
        <authorList>
            <consortium name="DOE Joint Genome Institute"/>
            <person name="Eisen J."/>
            <person name="Huntemann M."/>
            <person name="Han J."/>
            <person name="Chen A."/>
            <person name="Kyrpides N."/>
            <person name="Mavromatis K."/>
            <person name="Markowitz V."/>
            <person name="Palaniappan K."/>
            <person name="Ivanova N."/>
            <person name="Schaumberg A."/>
            <person name="Pati A."/>
            <person name="Liolios K."/>
            <person name="Nordberg H.P."/>
            <person name="Cantor M.N."/>
            <person name="Hua S.X."/>
            <person name="Woyke T."/>
        </authorList>
    </citation>
    <scope>NUCLEOTIDE SEQUENCE [LARGE SCALE GENOMIC DNA]</scope>
    <source>
        <strain evidence="3">DSM 19437</strain>
    </source>
</reference>
<organism evidence="2 3">
    <name type="scientific">Niabella soli DSM 19437</name>
    <dbReference type="NCBI Taxonomy" id="929713"/>
    <lineage>
        <taxon>Bacteria</taxon>
        <taxon>Pseudomonadati</taxon>
        <taxon>Bacteroidota</taxon>
        <taxon>Chitinophagia</taxon>
        <taxon>Chitinophagales</taxon>
        <taxon>Chitinophagaceae</taxon>
        <taxon>Niabella</taxon>
    </lineage>
</organism>
<dbReference type="SUPFAM" id="SSF51261">
    <property type="entry name" value="Duplicated hybrid motif"/>
    <property type="match status" value="1"/>
</dbReference>
<dbReference type="PANTHER" id="PTHR21666:SF270">
    <property type="entry name" value="MUREIN HYDROLASE ACTIVATOR ENVC"/>
    <property type="match status" value="1"/>
</dbReference>
<dbReference type="AlphaFoldDB" id="W0F8B5"/>
<dbReference type="HOGENOM" id="CLU_339727_0_0_10"/>
<dbReference type="CDD" id="cd12797">
    <property type="entry name" value="M23_peptidase"/>
    <property type="match status" value="1"/>
</dbReference>
<protein>
    <recommendedName>
        <fullName evidence="1">M23ase beta-sheet core domain-containing protein</fullName>
    </recommendedName>
</protein>
<accession>W0F8B5</accession>
<dbReference type="Proteomes" id="UP000003586">
    <property type="component" value="Chromosome"/>
</dbReference>
<proteinExistence type="predicted"/>
<dbReference type="PANTHER" id="PTHR21666">
    <property type="entry name" value="PEPTIDASE-RELATED"/>
    <property type="match status" value="1"/>
</dbReference>
<keyword evidence="3" id="KW-1185">Reference proteome</keyword>
<evidence type="ECO:0000259" key="1">
    <source>
        <dbReference type="Pfam" id="PF01551"/>
    </source>
</evidence>
<dbReference type="InterPro" id="IPR016047">
    <property type="entry name" value="M23ase_b-sheet_dom"/>
</dbReference>